<keyword evidence="6" id="KW-1185">Reference proteome</keyword>
<dbReference type="SUPFAM" id="SSF47336">
    <property type="entry name" value="ACP-like"/>
    <property type="match status" value="1"/>
</dbReference>
<dbReference type="EMBL" id="SMKO01000330">
    <property type="protein sequence ID" value="TDC84759.1"/>
    <property type="molecule type" value="Genomic_DNA"/>
</dbReference>
<dbReference type="Proteomes" id="UP000295258">
    <property type="component" value="Unassembled WGS sequence"/>
</dbReference>
<keyword evidence="2" id="KW-0596">Phosphopantetheine</keyword>
<keyword evidence="3" id="KW-0597">Phosphoprotein</keyword>
<dbReference type="RefSeq" id="WP_246091014.1">
    <property type="nucleotide sequence ID" value="NZ_SMKO01000330.1"/>
</dbReference>
<dbReference type="InterPro" id="IPR006162">
    <property type="entry name" value="Ppantetheine_attach_site"/>
</dbReference>
<comment type="caution">
    <text evidence="5">The sequence shown here is derived from an EMBL/GenBank/DDBJ whole genome shotgun (WGS) entry which is preliminary data.</text>
</comment>
<dbReference type="GO" id="GO:0005737">
    <property type="term" value="C:cytoplasm"/>
    <property type="evidence" value="ECO:0007669"/>
    <property type="project" value="TreeGrafter"/>
</dbReference>
<dbReference type="PROSITE" id="PS50075">
    <property type="entry name" value="CARRIER"/>
    <property type="match status" value="1"/>
</dbReference>
<dbReference type="GO" id="GO:0043041">
    <property type="term" value="P:amino acid activation for nonribosomal peptide biosynthetic process"/>
    <property type="evidence" value="ECO:0007669"/>
    <property type="project" value="TreeGrafter"/>
</dbReference>
<evidence type="ECO:0000259" key="4">
    <source>
        <dbReference type="PROSITE" id="PS50075"/>
    </source>
</evidence>
<accession>A0A4R4UDK2</accession>
<comment type="cofactor">
    <cofactor evidence="1">
        <name>pantetheine 4'-phosphate</name>
        <dbReference type="ChEBI" id="CHEBI:47942"/>
    </cofactor>
</comment>
<dbReference type="GO" id="GO:0072330">
    <property type="term" value="P:monocarboxylic acid biosynthetic process"/>
    <property type="evidence" value="ECO:0007669"/>
    <property type="project" value="UniProtKB-ARBA"/>
</dbReference>
<dbReference type="Pfam" id="PF00550">
    <property type="entry name" value="PP-binding"/>
    <property type="match status" value="1"/>
</dbReference>
<dbReference type="FunFam" id="1.10.1200.10:FF:000016">
    <property type="entry name" value="Non-ribosomal peptide synthase"/>
    <property type="match status" value="1"/>
</dbReference>
<dbReference type="GO" id="GO:0044550">
    <property type="term" value="P:secondary metabolite biosynthetic process"/>
    <property type="evidence" value="ECO:0007669"/>
    <property type="project" value="TreeGrafter"/>
</dbReference>
<proteinExistence type="predicted"/>
<dbReference type="PROSITE" id="PS00012">
    <property type="entry name" value="PHOSPHOPANTETHEINE"/>
    <property type="match status" value="1"/>
</dbReference>
<dbReference type="PANTHER" id="PTHR45527">
    <property type="entry name" value="NONRIBOSOMAL PEPTIDE SYNTHETASE"/>
    <property type="match status" value="1"/>
</dbReference>
<organism evidence="5 6">
    <name type="scientific">Nonomuraea deserti</name>
    <dbReference type="NCBI Taxonomy" id="1848322"/>
    <lineage>
        <taxon>Bacteria</taxon>
        <taxon>Bacillati</taxon>
        <taxon>Actinomycetota</taxon>
        <taxon>Actinomycetes</taxon>
        <taxon>Streptosporangiales</taxon>
        <taxon>Streptosporangiaceae</taxon>
        <taxon>Nonomuraea</taxon>
    </lineage>
</organism>
<evidence type="ECO:0000256" key="2">
    <source>
        <dbReference type="ARBA" id="ARBA00022450"/>
    </source>
</evidence>
<dbReference type="Gene3D" id="1.10.1200.10">
    <property type="entry name" value="ACP-like"/>
    <property type="match status" value="1"/>
</dbReference>
<dbReference type="GO" id="GO:0031177">
    <property type="term" value="F:phosphopantetheine binding"/>
    <property type="evidence" value="ECO:0007669"/>
    <property type="project" value="TreeGrafter"/>
</dbReference>
<dbReference type="InterPro" id="IPR036736">
    <property type="entry name" value="ACP-like_sf"/>
</dbReference>
<sequence>PPPAPAEDSTRTLAAVWESVLDVPVGPDDNFFELGGNSLLAIRLAAAMRERGLPALPLRELYLHPTVRGLARVLGHD</sequence>
<evidence type="ECO:0000256" key="3">
    <source>
        <dbReference type="ARBA" id="ARBA00022553"/>
    </source>
</evidence>
<reference evidence="5 6" key="1">
    <citation type="submission" date="2019-03" db="EMBL/GenBank/DDBJ databases">
        <title>Draft genome sequences of novel Actinobacteria.</title>
        <authorList>
            <person name="Sahin N."/>
            <person name="Ay H."/>
            <person name="Saygin H."/>
        </authorList>
    </citation>
    <scope>NUCLEOTIDE SEQUENCE [LARGE SCALE GENOMIC DNA]</scope>
    <source>
        <strain evidence="5 6">KC310</strain>
    </source>
</reference>
<name>A0A4R4UDK2_9ACTN</name>
<feature type="domain" description="Carrier" evidence="4">
    <location>
        <begin position="4"/>
        <end position="77"/>
    </location>
</feature>
<dbReference type="PANTHER" id="PTHR45527:SF1">
    <property type="entry name" value="FATTY ACID SYNTHASE"/>
    <property type="match status" value="1"/>
</dbReference>
<evidence type="ECO:0000313" key="5">
    <source>
        <dbReference type="EMBL" id="TDC84759.1"/>
    </source>
</evidence>
<gene>
    <name evidence="5" type="ORF">E1292_49260</name>
</gene>
<dbReference type="AlphaFoldDB" id="A0A4R4UDK2"/>
<evidence type="ECO:0000313" key="6">
    <source>
        <dbReference type="Proteomes" id="UP000295258"/>
    </source>
</evidence>
<feature type="non-terminal residue" evidence="5">
    <location>
        <position position="1"/>
    </location>
</feature>
<protein>
    <submittedName>
        <fullName evidence="5">Non-ribosomal peptide synthetase</fullName>
    </submittedName>
</protein>
<dbReference type="InterPro" id="IPR009081">
    <property type="entry name" value="PP-bd_ACP"/>
</dbReference>
<evidence type="ECO:0000256" key="1">
    <source>
        <dbReference type="ARBA" id="ARBA00001957"/>
    </source>
</evidence>